<feature type="non-terminal residue" evidence="1">
    <location>
        <position position="201"/>
    </location>
</feature>
<protein>
    <submittedName>
        <fullName evidence="1">Uncharacterized protein</fullName>
    </submittedName>
</protein>
<evidence type="ECO:0000313" key="1">
    <source>
        <dbReference type="EMBL" id="GAI62738.1"/>
    </source>
</evidence>
<proteinExistence type="predicted"/>
<reference evidence="1" key="1">
    <citation type="journal article" date="2014" name="Front. Microbiol.">
        <title>High frequency of phylogenetically diverse reductive dehalogenase-homologous genes in deep subseafloor sedimentary metagenomes.</title>
        <authorList>
            <person name="Kawai M."/>
            <person name="Futagami T."/>
            <person name="Toyoda A."/>
            <person name="Takaki Y."/>
            <person name="Nishi S."/>
            <person name="Hori S."/>
            <person name="Arai W."/>
            <person name="Tsubouchi T."/>
            <person name="Morono Y."/>
            <person name="Uchiyama I."/>
            <person name="Ito T."/>
            <person name="Fujiyama A."/>
            <person name="Inagaki F."/>
            <person name="Takami H."/>
        </authorList>
    </citation>
    <scope>NUCLEOTIDE SEQUENCE</scope>
    <source>
        <strain evidence="1">Expedition CK06-06</strain>
    </source>
</reference>
<accession>X1Q3D8</accession>
<gene>
    <name evidence="1" type="ORF">S12H4_10348</name>
</gene>
<organism evidence="1">
    <name type="scientific">marine sediment metagenome</name>
    <dbReference type="NCBI Taxonomy" id="412755"/>
    <lineage>
        <taxon>unclassified sequences</taxon>
        <taxon>metagenomes</taxon>
        <taxon>ecological metagenomes</taxon>
    </lineage>
</organism>
<sequence>MNRYHRRRFIKAVITALKSLGYRRGILFEHLFGKDPTKYAFHLHILLDGEWLEPEVLQELCRKLRRMIYPEWVIKKWGDKLAVKYHYKQTQGEIYHALKYCSRPTFTQLEGNEWLADSIRGERKVRVWGKWDEEPKWHLDESEKKVHSLVALQKGKCPVCGEPMKYDKGLAHRASVQNEGNTEIANGYLLLPTERPPPEGR</sequence>
<name>X1Q3D8_9ZZZZ</name>
<comment type="caution">
    <text evidence="1">The sequence shown here is derived from an EMBL/GenBank/DDBJ whole genome shotgun (WGS) entry which is preliminary data.</text>
</comment>
<dbReference type="EMBL" id="BARW01004403">
    <property type="protein sequence ID" value="GAI62738.1"/>
    <property type="molecule type" value="Genomic_DNA"/>
</dbReference>
<dbReference type="AlphaFoldDB" id="X1Q3D8"/>